<protein>
    <submittedName>
        <fullName evidence="1">Uncharacterized protein</fullName>
    </submittedName>
</protein>
<organism evidence="1 2">
    <name type="scientific">Streptomyces doebereineriae</name>
    <dbReference type="NCBI Taxonomy" id="3075528"/>
    <lineage>
        <taxon>Bacteria</taxon>
        <taxon>Bacillati</taxon>
        <taxon>Actinomycetota</taxon>
        <taxon>Actinomycetes</taxon>
        <taxon>Kitasatosporales</taxon>
        <taxon>Streptomycetaceae</taxon>
        <taxon>Streptomyces</taxon>
    </lineage>
</organism>
<reference evidence="2" key="1">
    <citation type="submission" date="2023-07" db="EMBL/GenBank/DDBJ databases">
        <title>30 novel species of actinomycetes from the DSMZ collection.</title>
        <authorList>
            <person name="Nouioui I."/>
        </authorList>
    </citation>
    <scope>NUCLEOTIDE SEQUENCE [LARGE SCALE GENOMIC DNA]</scope>
    <source>
        <strain evidence="2">DSM 41640</strain>
    </source>
</reference>
<evidence type="ECO:0000313" key="2">
    <source>
        <dbReference type="Proteomes" id="UP001183824"/>
    </source>
</evidence>
<gene>
    <name evidence="1" type="ORF">RNB18_35625</name>
</gene>
<keyword evidence="2" id="KW-1185">Reference proteome</keyword>
<proteinExistence type="predicted"/>
<dbReference type="EMBL" id="JAVREZ010000015">
    <property type="protein sequence ID" value="MDT0485431.1"/>
    <property type="molecule type" value="Genomic_DNA"/>
</dbReference>
<dbReference type="RefSeq" id="WP_311718204.1">
    <property type="nucleotide sequence ID" value="NZ_JAVREZ010000015.1"/>
</dbReference>
<name>A0ABU2VJX2_9ACTN</name>
<evidence type="ECO:0000313" key="1">
    <source>
        <dbReference type="EMBL" id="MDT0485431.1"/>
    </source>
</evidence>
<sequence length="50" mass="4734">MDTAVRALGASGSSFAQLCSGLGTALLAAANSRRGGPATGRRLVGAGSGD</sequence>
<dbReference type="Proteomes" id="UP001183824">
    <property type="component" value="Unassembled WGS sequence"/>
</dbReference>
<comment type="caution">
    <text evidence="1">The sequence shown here is derived from an EMBL/GenBank/DDBJ whole genome shotgun (WGS) entry which is preliminary data.</text>
</comment>
<accession>A0ABU2VJX2</accession>